<reference evidence="1" key="1">
    <citation type="journal article" date="2019" name="Environ. Microbiol.">
        <title>Fungal ecological strategies reflected in gene transcription - a case study of two litter decomposers.</title>
        <authorList>
            <person name="Barbi F."/>
            <person name="Kohler A."/>
            <person name="Barry K."/>
            <person name="Baskaran P."/>
            <person name="Daum C."/>
            <person name="Fauchery L."/>
            <person name="Ihrmark K."/>
            <person name="Kuo A."/>
            <person name="LaButti K."/>
            <person name="Lipzen A."/>
            <person name="Morin E."/>
            <person name="Grigoriev I.V."/>
            <person name="Henrissat B."/>
            <person name="Lindahl B."/>
            <person name="Martin F."/>
        </authorList>
    </citation>
    <scope>NUCLEOTIDE SEQUENCE</scope>
    <source>
        <strain evidence="1">JB14</strain>
    </source>
</reference>
<dbReference type="AlphaFoldDB" id="A0A6A4GX70"/>
<evidence type="ECO:0000313" key="2">
    <source>
        <dbReference type="Proteomes" id="UP000799118"/>
    </source>
</evidence>
<organism evidence="1 2">
    <name type="scientific">Gymnopus androsaceus JB14</name>
    <dbReference type="NCBI Taxonomy" id="1447944"/>
    <lineage>
        <taxon>Eukaryota</taxon>
        <taxon>Fungi</taxon>
        <taxon>Dikarya</taxon>
        <taxon>Basidiomycota</taxon>
        <taxon>Agaricomycotina</taxon>
        <taxon>Agaricomycetes</taxon>
        <taxon>Agaricomycetidae</taxon>
        <taxon>Agaricales</taxon>
        <taxon>Marasmiineae</taxon>
        <taxon>Omphalotaceae</taxon>
        <taxon>Gymnopus</taxon>
    </lineage>
</organism>
<dbReference type="Proteomes" id="UP000799118">
    <property type="component" value="Unassembled WGS sequence"/>
</dbReference>
<dbReference type="EMBL" id="ML769661">
    <property type="protein sequence ID" value="KAE9390351.1"/>
    <property type="molecule type" value="Genomic_DNA"/>
</dbReference>
<name>A0A6A4GX70_9AGAR</name>
<evidence type="ECO:0000313" key="1">
    <source>
        <dbReference type="EMBL" id="KAE9390351.1"/>
    </source>
</evidence>
<feature type="non-terminal residue" evidence="1">
    <location>
        <position position="126"/>
    </location>
</feature>
<proteinExistence type="predicted"/>
<protein>
    <recommendedName>
        <fullName evidence="3">F-box domain-containing protein</fullName>
    </recommendedName>
</protein>
<keyword evidence="2" id="KW-1185">Reference proteome</keyword>
<sequence>MLHSLPLELLHKIGSETPRLEDRKSLRRTCSLFGNAFKAQVLAEVTLNIHSDNLEPGIGLLQTLVDDNLKESSQSDSGSGVSKYIRTLYIDSLSPSFSLESDGNFAERLRKMPNIYFLRQIQTKAW</sequence>
<evidence type="ECO:0008006" key="3">
    <source>
        <dbReference type="Google" id="ProtNLM"/>
    </source>
</evidence>
<accession>A0A6A4GX70</accession>
<gene>
    <name evidence="1" type="ORF">BT96DRAFT_925962</name>
</gene>
<dbReference type="OrthoDB" id="3541472at2759"/>